<protein>
    <recommendedName>
        <fullName evidence="3">HEPN domain-containing protein</fullName>
    </recommendedName>
</protein>
<keyword evidence="2" id="KW-1185">Reference proteome</keyword>
<gene>
    <name evidence="1" type="ORF">GCM10009749_17100</name>
</gene>
<dbReference type="Proteomes" id="UP001500002">
    <property type="component" value="Unassembled WGS sequence"/>
</dbReference>
<evidence type="ECO:0000313" key="2">
    <source>
        <dbReference type="Proteomes" id="UP001500002"/>
    </source>
</evidence>
<dbReference type="RefSeq" id="WP_344295415.1">
    <property type="nucleotide sequence ID" value="NZ_BAAANJ010000005.1"/>
</dbReference>
<comment type="caution">
    <text evidence="1">The sequence shown here is derived from an EMBL/GenBank/DDBJ whole genome shotgun (WGS) entry which is preliminary data.</text>
</comment>
<sequence length="137" mass="15077">MTPADGRTRSIDKAGIKVRADDARSLINAAHMFVESEEMADWKTAGANAVHAGIAAADALCGHVLGYHSRSQDHRTAVDVLRRATQPDNGPANDLDRLINEKDQFDYGSQRVTQASARDTIRRAERLLAVMHEKLRT</sequence>
<dbReference type="EMBL" id="BAAANJ010000005">
    <property type="protein sequence ID" value="GAA1809212.1"/>
    <property type="molecule type" value="Genomic_DNA"/>
</dbReference>
<accession>A0ABN2M4D0</accession>
<organism evidence="1 2">
    <name type="scientific">Agromyces neolithicus</name>
    <dbReference type="NCBI Taxonomy" id="269420"/>
    <lineage>
        <taxon>Bacteria</taxon>
        <taxon>Bacillati</taxon>
        <taxon>Actinomycetota</taxon>
        <taxon>Actinomycetes</taxon>
        <taxon>Micrococcales</taxon>
        <taxon>Microbacteriaceae</taxon>
        <taxon>Agromyces</taxon>
    </lineage>
</organism>
<name>A0ABN2M4D0_9MICO</name>
<evidence type="ECO:0008006" key="3">
    <source>
        <dbReference type="Google" id="ProtNLM"/>
    </source>
</evidence>
<proteinExistence type="predicted"/>
<dbReference type="Gene3D" id="1.20.120.330">
    <property type="entry name" value="Nucleotidyltransferases domain 2"/>
    <property type="match status" value="1"/>
</dbReference>
<evidence type="ECO:0000313" key="1">
    <source>
        <dbReference type="EMBL" id="GAA1809212.1"/>
    </source>
</evidence>
<reference evidence="1 2" key="1">
    <citation type="journal article" date="2019" name="Int. J. Syst. Evol. Microbiol.">
        <title>The Global Catalogue of Microorganisms (GCM) 10K type strain sequencing project: providing services to taxonomists for standard genome sequencing and annotation.</title>
        <authorList>
            <consortium name="The Broad Institute Genomics Platform"/>
            <consortium name="The Broad Institute Genome Sequencing Center for Infectious Disease"/>
            <person name="Wu L."/>
            <person name="Ma J."/>
        </authorList>
    </citation>
    <scope>NUCLEOTIDE SEQUENCE [LARGE SCALE GENOMIC DNA]</scope>
    <source>
        <strain evidence="1 2">JCM 14322</strain>
    </source>
</reference>